<accession>A0A0E1VVS2</accession>
<sequence length="58" mass="6067">MRGHAMATPDAGFLARPGLNALRDVDGPIVFAQAGLSGLSLFEEASYRGVHAAYHVLA</sequence>
<dbReference type="Proteomes" id="UP000001812">
    <property type="component" value="Chromosome II"/>
</dbReference>
<protein>
    <submittedName>
        <fullName evidence="1">Uncharacterized protein</fullName>
    </submittedName>
</protein>
<reference evidence="1" key="1">
    <citation type="submission" date="2009-05" db="EMBL/GenBank/DDBJ databases">
        <authorList>
            <person name="Harkins D.M."/>
            <person name="DeShazer D."/>
            <person name="Woods D.E."/>
            <person name="Brinkac L.M."/>
            <person name="Brown K.A."/>
            <person name="Hung G.C."/>
            <person name="Tuanyok A."/>
            <person name="Zhang B."/>
            <person name="Nierman W.C."/>
        </authorList>
    </citation>
    <scope>NUCLEOTIDE SEQUENCE [LARGE SCALE GENOMIC DNA]</scope>
    <source>
        <strain evidence="1">1710a</strain>
    </source>
</reference>
<gene>
    <name evidence="1" type="ORF">BURPS1710A_A1490</name>
</gene>
<dbReference type="HOGENOM" id="CLU_3059411_0_0_4"/>
<proteinExistence type="predicted"/>
<name>A0A0E1VVS2_BURPE</name>
<dbReference type="EMBL" id="CM000833">
    <property type="protein sequence ID" value="EET05030.1"/>
    <property type="molecule type" value="Genomic_DNA"/>
</dbReference>
<organism evidence="1">
    <name type="scientific">Burkholderia pseudomallei 1710a</name>
    <dbReference type="NCBI Taxonomy" id="320371"/>
    <lineage>
        <taxon>Bacteria</taxon>
        <taxon>Pseudomonadati</taxon>
        <taxon>Pseudomonadota</taxon>
        <taxon>Betaproteobacteria</taxon>
        <taxon>Burkholderiales</taxon>
        <taxon>Burkholderiaceae</taxon>
        <taxon>Burkholderia</taxon>
        <taxon>pseudomallei group</taxon>
    </lineage>
</organism>
<evidence type="ECO:0000313" key="1">
    <source>
        <dbReference type="EMBL" id="EET05030.1"/>
    </source>
</evidence>
<dbReference type="AlphaFoldDB" id="A0A0E1VVS2"/>